<feature type="transmembrane region" description="Helical" evidence="7">
    <location>
        <begin position="383"/>
        <end position="400"/>
    </location>
</feature>
<keyword evidence="3 7" id="KW-0812">Transmembrane</keyword>
<feature type="transmembrane region" description="Helical" evidence="7">
    <location>
        <begin position="193"/>
        <end position="213"/>
    </location>
</feature>
<feature type="transmembrane region" description="Helical" evidence="7">
    <location>
        <begin position="412"/>
        <end position="429"/>
    </location>
</feature>
<evidence type="ECO:0000256" key="2">
    <source>
        <dbReference type="ARBA" id="ARBA00006434"/>
    </source>
</evidence>
<accession>A0ABY2D779</accession>
<dbReference type="EMBL" id="SLTR01000010">
    <property type="protein sequence ID" value="TDB02484.1"/>
    <property type="molecule type" value="Genomic_DNA"/>
</dbReference>
<dbReference type="PROSITE" id="PS50283">
    <property type="entry name" value="NA_SOLUT_SYMP_3"/>
    <property type="match status" value="1"/>
</dbReference>
<dbReference type="NCBIfam" id="TIGR00813">
    <property type="entry name" value="sss"/>
    <property type="match status" value="1"/>
</dbReference>
<comment type="subcellular location">
    <subcellularLocation>
        <location evidence="1">Membrane</location>
        <topology evidence="1">Multi-pass membrane protein</topology>
    </subcellularLocation>
</comment>
<evidence type="ECO:0000256" key="3">
    <source>
        <dbReference type="ARBA" id="ARBA00022692"/>
    </source>
</evidence>
<evidence type="ECO:0000313" key="9">
    <source>
        <dbReference type="Proteomes" id="UP000294823"/>
    </source>
</evidence>
<feature type="transmembrane region" description="Helical" evidence="7">
    <location>
        <begin position="244"/>
        <end position="263"/>
    </location>
</feature>
<feature type="transmembrane region" description="Helical" evidence="7">
    <location>
        <begin position="328"/>
        <end position="348"/>
    </location>
</feature>
<dbReference type="Gene3D" id="1.20.1730.10">
    <property type="entry name" value="Sodium/glucose cotransporter"/>
    <property type="match status" value="1"/>
</dbReference>
<evidence type="ECO:0000256" key="7">
    <source>
        <dbReference type="SAM" id="Phobius"/>
    </source>
</evidence>
<feature type="transmembrane region" description="Helical" evidence="7">
    <location>
        <begin position="76"/>
        <end position="98"/>
    </location>
</feature>
<feature type="transmembrane region" description="Helical" evidence="7">
    <location>
        <begin position="284"/>
        <end position="308"/>
    </location>
</feature>
<dbReference type="Pfam" id="PF00474">
    <property type="entry name" value="SSF"/>
    <property type="match status" value="1"/>
</dbReference>
<reference evidence="8 9" key="1">
    <citation type="submission" date="2019-03" db="EMBL/GenBank/DDBJ databases">
        <title>Halomonas marinisediminis sp. nov., a moderately halophilic bacterium isolated from the Bohai Gulf.</title>
        <authorList>
            <person name="Ji X."/>
        </authorList>
    </citation>
    <scope>NUCLEOTIDE SEQUENCE [LARGE SCALE GENOMIC DNA]</scope>
    <source>
        <strain evidence="8 9">204</strain>
    </source>
</reference>
<feature type="transmembrane region" description="Helical" evidence="7">
    <location>
        <begin position="119"/>
        <end position="142"/>
    </location>
</feature>
<feature type="transmembrane region" description="Helical" evidence="7">
    <location>
        <begin position="6"/>
        <end position="23"/>
    </location>
</feature>
<dbReference type="PANTHER" id="PTHR11819">
    <property type="entry name" value="SOLUTE CARRIER FAMILY 5"/>
    <property type="match status" value="1"/>
</dbReference>
<evidence type="ECO:0000256" key="4">
    <source>
        <dbReference type="ARBA" id="ARBA00022989"/>
    </source>
</evidence>
<dbReference type="NCBIfam" id="NF007790">
    <property type="entry name" value="PRK10484.1"/>
    <property type="match status" value="1"/>
</dbReference>
<keyword evidence="5 7" id="KW-0472">Membrane</keyword>
<dbReference type="InterPro" id="IPR038377">
    <property type="entry name" value="Na/Glc_symporter_sf"/>
</dbReference>
<protein>
    <submittedName>
        <fullName evidence="8">Solute:sodium symporter family transporter</fullName>
    </submittedName>
</protein>
<sequence length="532" mass="57523">MHALTLASFLFFTGLVAFITWRITRRDDHSSTKGYFLAGRTLTFPLIAGSLLMTNLSTEQMVGLNGAAFTDGLSVMAWEVVAVIALVALALFFLPRFLRSGIATLPQLLEIRFDRGTQLITNIIFLIAYAVILLPIILYSGAMGLQGMLDLQGLTGIQSPTLLLWLTVWIVGIIGAVYALFGGLRTVAVSDTINGVGLLVGGFVIVYFGLQAVSDGSGVLEGWNTLKASNPEKLNSIGSADQQVPFLTLFTGVFLINVFYWTTNQQIIQRTFAAKNLAEGQKGVLLTGFFKLLGPLYLVLPGIIAYHLYADQGVRADEAYGQLVFNVLPPYLTGFFAAVMVGAILSSFNSALNSTTTIFSLGIYKGVLNKEASEEQVVKSGKVFGWVMAVVTMIIAPLLAGQESLFGYLQKMNAIYFIPILAVVLVGLLTRRVPPMAAKIALIGGCLLIAAGYFVPPFNKLPVIMHEFHFVTLVFVLLVAMMLLIGKLRPRDTAWVHEDVKAVDLTPWKGAVPVGIVLVVLVVVIYAAFAGV</sequence>
<gene>
    <name evidence="8" type="ORF">E0702_09020</name>
</gene>
<feature type="transmembrane region" description="Helical" evidence="7">
    <location>
        <begin position="507"/>
        <end position="529"/>
    </location>
</feature>
<comment type="similarity">
    <text evidence="2 6">Belongs to the sodium:solute symporter (SSF) (TC 2.A.21) family.</text>
</comment>
<feature type="transmembrane region" description="Helical" evidence="7">
    <location>
        <begin position="35"/>
        <end position="56"/>
    </location>
</feature>
<evidence type="ECO:0000256" key="1">
    <source>
        <dbReference type="ARBA" id="ARBA00004141"/>
    </source>
</evidence>
<dbReference type="Proteomes" id="UP000294823">
    <property type="component" value="Unassembled WGS sequence"/>
</dbReference>
<organism evidence="8 9">
    <name type="scientific">Halomonas marinisediminis</name>
    <dbReference type="NCBI Taxonomy" id="2546095"/>
    <lineage>
        <taxon>Bacteria</taxon>
        <taxon>Pseudomonadati</taxon>
        <taxon>Pseudomonadota</taxon>
        <taxon>Gammaproteobacteria</taxon>
        <taxon>Oceanospirillales</taxon>
        <taxon>Halomonadaceae</taxon>
        <taxon>Halomonas</taxon>
    </lineage>
</organism>
<feature type="transmembrane region" description="Helical" evidence="7">
    <location>
        <begin position="162"/>
        <end position="181"/>
    </location>
</feature>
<keyword evidence="9" id="KW-1185">Reference proteome</keyword>
<evidence type="ECO:0000313" key="8">
    <source>
        <dbReference type="EMBL" id="TDB02484.1"/>
    </source>
</evidence>
<evidence type="ECO:0000256" key="6">
    <source>
        <dbReference type="RuleBase" id="RU362091"/>
    </source>
</evidence>
<name>A0ABY2D779_9GAMM</name>
<dbReference type="InterPro" id="IPR001734">
    <property type="entry name" value="Na/solute_symporter"/>
</dbReference>
<dbReference type="CDD" id="cd10328">
    <property type="entry name" value="SLC5sbd_YidK"/>
    <property type="match status" value="1"/>
</dbReference>
<feature type="transmembrane region" description="Helical" evidence="7">
    <location>
        <begin position="468"/>
        <end position="486"/>
    </location>
</feature>
<evidence type="ECO:0000256" key="5">
    <source>
        <dbReference type="ARBA" id="ARBA00023136"/>
    </source>
</evidence>
<comment type="caution">
    <text evidence="8">The sequence shown here is derived from an EMBL/GenBank/DDBJ whole genome shotgun (WGS) entry which is preliminary data.</text>
</comment>
<keyword evidence="4 7" id="KW-1133">Transmembrane helix</keyword>
<proteinExistence type="inferred from homology"/>
<dbReference type="RefSeq" id="WP_132043008.1">
    <property type="nucleotide sequence ID" value="NZ_SLTR01000010.1"/>
</dbReference>
<dbReference type="PANTHER" id="PTHR11819:SF195">
    <property type="entry name" value="SODIUM_GLUCOSE COTRANSPORTER 4"/>
    <property type="match status" value="1"/>
</dbReference>
<feature type="transmembrane region" description="Helical" evidence="7">
    <location>
        <begin position="436"/>
        <end position="456"/>
    </location>
</feature>